<proteinExistence type="predicted"/>
<keyword evidence="2" id="KW-1185">Reference proteome</keyword>
<evidence type="ECO:0000313" key="1">
    <source>
        <dbReference type="EMBL" id="KAI4351271.1"/>
    </source>
</evidence>
<accession>A0ACB9PUJ7</accession>
<evidence type="ECO:0000313" key="2">
    <source>
        <dbReference type="Proteomes" id="UP000828941"/>
    </source>
</evidence>
<organism evidence="1 2">
    <name type="scientific">Bauhinia variegata</name>
    <name type="common">Purple orchid tree</name>
    <name type="synonym">Phanera variegata</name>
    <dbReference type="NCBI Taxonomy" id="167791"/>
    <lineage>
        <taxon>Eukaryota</taxon>
        <taxon>Viridiplantae</taxon>
        <taxon>Streptophyta</taxon>
        <taxon>Embryophyta</taxon>
        <taxon>Tracheophyta</taxon>
        <taxon>Spermatophyta</taxon>
        <taxon>Magnoliopsida</taxon>
        <taxon>eudicotyledons</taxon>
        <taxon>Gunneridae</taxon>
        <taxon>Pentapetalae</taxon>
        <taxon>rosids</taxon>
        <taxon>fabids</taxon>
        <taxon>Fabales</taxon>
        <taxon>Fabaceae</taxon>
        <taxon>Cercidoideae</taxon>
        <taxon>Cercideae</taxon>
        <taxon>Bauhiniinae</taxon>
        <taxon>Bauhinia</taxon>
    </lineage>
</organism>
<gene>
    <name evidence="1" type="ORF">L6164_005647</name>
</gene>
<reference evidence="1 2" key="1">
    <citation type="journal article" date="2022" name="DNA Res.">
        <title>Chromosomal-level genome assembly of the orchid tree Bauhinia variegata (Leguminosae; Cercidoideae) supports the allotetraploid origin hypothesis of Bauhinia.</title>
        <authorList>
            <person name="Zhong Y."/>
            <person name="Chen Y."/>
            <person name="Zheng D."/>
            <person name="Pang J."/>
            <person name="Liu Y."/>
            <person name="Luo S."/>
            <person name="Meng S."/>
            <person name="Qian L."/>
            <person name="Wei D."/>
            <person name="Dai S."/>
            <person name="Zhou R."/>
        </authorList>
    </citation>
    <scope>NUCLEOTIDE SEQUENCE [LARGE SCALE GENOMIC DNA]</scope>
    <source>
        <strain evidence="1">BV-YZ2020</strain>
    </source>
</reference>
<comment type="caution">
    <text evidence="1">The sequence shown here is derived from an EMBL/GenBank/DDBJ whole genome shotgun (WGS) entry which is preliminary data.</text>
</comment>
<dbReference type="EMBL" id="CM039428">
    <property type="protein sequence ID" value="KAI4351271.1"/>
    <property type="molecule type" value="Genomic_DNA"/>
</dbReference>
<name>A0ACB9PUJ7_BAUVA</name>
<sequence>MEITLILYTLLSLFVLISFKLIFPQRTRFKNLPPSPPSLPIIGNFHQLEQPLHRTLLRLSNRFGPVFSLKFGSRLAVIVSSSSAVEECFTKNDIIFANRFPSIKGKHLLYNNTSLITSSYGDHWRNQRRISSIEILSTHRINSFSGVRKDEINRLLQKLYQNSKNEFAKVQLSPMLSELTFNSVMRMVSGKRYYGDDCDVTDVEEAKKFRDLVKEITKSGIASSLAEFVPIIRWVNKSFEKEFQRIGKKADMFFQGLIDEHRNRKSGLESTNTMIDHLLGLQESQPDYYTDQIIKGLIMVLIIAGTDTSACFDWERVTEEAIDMTEASGTVMAKAIPLEAKCRARAIMSNISFEQ</sequence>
<dbReference type="Proteomes" id="UP000828941">
    <property type="component" value="Chromosome 3"/>
</dbReference>
<protein>
    <submittedName>
        <fullName evidence="1">Uncharacterized protein</fullName>
    </submittedName>
</protein>